<evidence type="ECO:0000313" key="2">
    <source>
        <dbReference type="EMBL" id="GAH36594.1"/>
    </source>
</evidence>
<reference evidence="2" key="1">
    <citation type="journal article" date="2014" name="Front. Microbiol.">
        <title>High frequency of phylogenetically diverse reductive dehalogenase-homologous genes in deep subseafloor sedimentary metagenomes.</title>
        <authorList>
            <person name="Kawai M."/>
            <person name="Futagami T."/>
            <person name="Toyoda A."/>
            <person name="Takaki Y."/>
            <person name="Nishi S."/>
            <person name="Hori S."/>
            <person name="Arai W."/>
            <person name="Tsubouchi T."/>
            <person name="Morono Y."/>
            <person name="Uchiyama I."/>
            <person name="Ito T."/>
            <person name="Fujiyama A."/>
            <person name="Inagaki F."/>
            <person name="Takami H."/>
        </authorList>
    </citation>
    <scope>NUCLEOTIDE SEQUENCE</scope>
    <source>
        <strain evidence="2">Expedition CK06-06</strain>
    </source>
</reference>
<organism evidence="2">
    <name type="scientific">marine sediment metagenome</name>
    <dbReference type="NCBI Taxonomy" id="412755"/>
    <lineage>
        <taxon>unclassified sequences</taxon>
        <taxon>metagenomes</taxon>
        <taxon>ecological metagenomes</taxon>
    </lineage>
</organism>
<dbReference type="InterPro" id="IPR007074">
    <property type="entry name" value="LicD/FKTN/FKRP_NTP_transf"/>
</dbReference>
<dbReference type="GO" id="GO:0009100">
    <property type="term" value="P:glycoprotein metabolic process"/>
    <property type="evidence" value="ECO:0007669"/>
    <property type="project" value="UniProtKB-ARBA"/>
</dbReference>
<dbReference type="PANTHER" id="PTHR13627:SF31">
    <property type="entry name" value="RIBITOL 5-PHOSPHATE TRANSFERASE FKRP"/>
    <property type="match status" value="1"/>
</dbReference>
<sequence>MDEKIAIDTLKCVKNVLDNYGIEFWLDTGTLLGAVREGKIIPWDSDI</sequence>
<protein>
    <recommendedName>
        <fullName evidence="1">LicD/FKTN/FKRP nucleotidyltransferase domain-containing protein</fullName>
    </recommendedName>
</protein>
<evidence type="ECO:0000259" key="1">
    <source>
        <dbReference type="Pfam" id="PF04991"/>
    </source>
</evidence>
<dbReference type="PANTHER" id="PTHR13627">
    <property type="entry name" value="FUKUTIN RELATED PROTEIN"/>
    <property type="match status" value="1"/>
</dbReference>
<dbReference type="InterPro" id="IPR052613">
    <property type="entry name" value="LicD_transferase"/>
</dbReference>
<accession>X1G4W1</accession>
<name>X1G4W1_9ZZZZ</name>
<feature type="domain" description="LicD/FKTN/FKRP nucleotidyltransferase" evidence="1">
    <location>
        <begin position="19"/>
        <end position="47"/>
    </location>
</feature>
<feature type="non-terminal residue" evidence="2">
    <location>
        <position position="47"/>
    </location>
</feature>
<proteinExistence type="predicted"/>
<dbReference type="Pfam" id="PF04991">
    <property type="entry name" value="LicD"/>
    <property type="match status" value="1"/>
</dbReference>
<comment type="caution">
    <text evidence="2">The sequence shown here is derived from an EMBL/GenBank/DDBJ whole genome shotgun (WGS) entry which is preliminary data.</text>
</comment>
<dbReference type="EMBL" id="BARU01006765">
    <property type="protein sequence ID" value="GAH36594.1"/>
    <property type="molecule type" value="Genomic_DNA"/>
</dbReference>
<dbReference type="AlphaFoldDB" id="X1G4W1"/>
<gene>
    <name evidence="2" type="ORF">S03H2_13328</name>
</gene>